<dbReference type="AlphaFoldDB" id="A0A1H6FBU5"/>
<gene>
    <name evidence="2" type="ORF">MBHS_02376</name>
</gene>
<keyword evidence="3" id="KW-1185">Reference proteome</keyword>
<dbReference type="EMBL" id="FMSV02000498">
    <property type="protein sequence ID" value="SEH06514.1"/>
    <property type="molecule type" value="Genomic_DNA"/>
</dbReference>
<dbReference type="Proteomes" id="UP000236724">
    <property type="component" value="Unassembled WGS sequence"/>
</dbReference>
<feature type="transmembrane region" description="Helical" evidence="1">
    <location>
        <begin position="123"/>
        <end position="141"/>
    </location>
</feature>
<sequence>MDKKIQKKELKAKVKESLKQGNSKQETFEKLEKEYLDFKDYEIADIIRNRPTILCLQRLKTAVNIFTVIMIVSLAYKYIFAGLIFFKGTGASHYYFILPMLFTLLFVGLLLKDGRSIRNISFLGYFNIVAGIPLVMNDFVFMMVGDILLTIVPIVYSIYISLRMFPKYEFATVYGVNSKGQRRGMKVIKFLERK</sequence>
<accession>A0A1H6FBU5</accession>
<reference evidence="2 3" key="1">
    <citation type="submission" date="2016-10" db="EMBL/GenBank/DDBJ databases">
        <authorList>
            <person name="de Groot N.N."/>
        </authorList>
    </citation>
    <scope>NUCLEOTIDE SEQUENCE [LARGE SCALE GENOMIC DNA]</scope>
    <source>
        <strain evidence="2">MBHS1</strain>
    </source>
</reference>
<feature type="transmembrane region" description="Helical" evidence="1">
    <location>
        <begin position="92"/>
        <end position="111"/>
    </location>
</feature>
<proteinExistence type="predicted"/>
<keyword evidence="1" id="KW-1133">Transmembrane helix</keyword>
<name>A0A1H6FBU5_9GAMM</name>
<dbReference type="RefSeq" id="WP_103920280.1">
    <property type="nucleotide sequence ID" value="NZ_FMSV02000498.1"/>
</dbReference>
<keyword evidence="1" id="KW-0472">Membrane</keyword>
<evidence type="ECO:0000256" key="1">
    <source>
        <dbReference type="SAM" id="Phobius"/>
    </source>
</evidence>
<organism evidence="2 3">
    <name type="scientific">Candidatus Venteria ishoeyi</name>
    <dbReference type="NCBI Taxonomy" id="1899563"/>
    <lineage>
        <taxon>Bacteria</taxon>
        <taxon>Pseudomonadati</taxon>
        <taxon>Pseudomonadota</taxon>
        <taxon>Gammaproteobacteria</taxon>
        <taxon>Thiotrichales</taxon>
        <taxon>Thiotrichaceae</taxon>
        <taxon>Venteria</taxon>
    </lineage>
</organism>
<evidence type="ECO:0000313" key="3">
    <source>
        <dbReference type="Proteomes" id="UP000236724"/>
    </source>
</evidence>
<keyword evidence="1" id="KW-0812">Transmembrane</keyword>
<evidence type="ECO:0000313" key="2">
    <source>
        <dbReference type="EMBL" id="SEH06514.1"/>
    </source>
</evidence>
<feature type="transmembrane region" description="Helical" evidence="1">
    <location>
        <begin position="63"/>
        <end position="86"/>
    </location>
</feature>
<feature type="transmembrane region" description="Helical" evidence="1">
    <location>
        <begin position="147"/>
        <end position="165"/>
    </location>
</feature>
<protein>
    <submittedName>
        <fullName evidence="2">Uncharacterized protein</fullName>
    </submittedName>
</protein>